<keyword evidence="1" id="KW-0812">Transmembrane</keyword>
<sequence>MEKITSNSTQRTGSLCRTFLKLFAGLATVLLVLTQIFYGLTVITWLKQPQGYIYSYISTNPTSSSWDSSKSAVLGLATKYNLDVYKIFVGSLRATGFDGHIILGISEDLSPDVMEYLAANQVTTHVVEVAEKCTYQGQPSAHVDRDGRIESVKWICAKDYPDYKLTWARFALYKDWLLACPDCTDGVILTDVRDAYFQRDPFRTVKPEHQRPLMVFEEDPRTDTTHWLTDFPIKTCKGKDIGERRMLCSGSTMGSREGILDYIDVMMEEFDEWKTKSECRTNMKGDDQSIHNSLYYENRFRNVIAIPYRTGPINVIGYTASEIFKRVKKEKEEGNVHSIFLKKNDDDKWQHWLPEEYDELIDPKTGLLVNIDGSPSGQIHQHDRFGWIMANWMSNNSNKGWPYNSVSDEQ</sequence>
<name>A0A7S2L581_9STRA</name>
<keyword evidence="1" id="KW-0472">Membrane</keyword>
<proteinExistence type="predicted"/>
<gene>
    <name evidence="2" type="ORF">LDAN0321_LOCUS15135</name>
</gene>
<reference evidence="2" key="1">
    <citation type="submission" date="2021-01" db="EMBL/GenBank/DDBJ databases">
        <authorList>
            <person name="Corre E."/>
            <person name="Pelletier E."/>
            <person name="Niang G."/>
            <person name="Scheremetjew M."/>
            <person name="Finn R."/>
            <person name="Kale V."/>
            <person name="Holt S."/>
            <person name="Cochrane G."/>
            <person name="Meng A."/>
            <person name="Brown T."/>
            <person name="Cohen L."/>
        </authorList>
    </citation>
    <scope>NUCLEOTIDE SEQUENCE</scope>
    <source>
        <strain evidence="2">B650</strain>
    </source>
</reference>
<evidence type="ECO:0000256" key="1">
    <source>
        <dbReference type="SAM" id="Phobius"/>
    </source>
</evidence>
<protein>
    <submittedName>
        <fullName evidence="2">Uncharacterized protein</fullName>
    </submittedName>
</protein>
<feature type="transmembrane region" description="Helical" evidence="1">
    <location>
        <begin position="20"/>
        <end position="46"/>
    </location>
</feature>
<accession>A0A7S2L581</accession>
<dbReference type="EMBL" id="HBGY01024343">
    <property type="protein sequence ID" value="CAD9596301.1"/>
    <property type="molecule type" value="Transcribed_RNA"/>
</dbReference>
<evidence type="ECO:0000313" key="2">
    <source>
        <dbReference type="EMBL" id="CAD9596301.1"/>
    </source>
</evidence>
<dbReference type="AlphaFoldDB" id="A0A7S2L581"/>
<organism evidence="2">
    <name type="scientific">Leptocylindrus danicus</name>
    <dbReference type="NCBI Taxonomy" id="163516"/>
    <lineage>
        <taxon>Eukaryota</taxon>
        <taxon>Sar</taxon>
        <taxon>Stramenopiles</taxon>
        <taxon>Ochrophyta</taxon>
        <taxon>Bacillariophyta</taxon>
        <taxon>Coscinodiscophyceae</taxon>
        <taxon>Chaetocerotophycidae</taxon>
        <taxon>Leptocylindrales</taxon>
        <taxon>Leptocylindraceae</taxon>
        <taxon>Leptocylindrus</taxon>
    </lineage>
</organism>
<keyword evidence="1" id="KW-1133">Transmembrane helix</keyword>